<dbReference type="SUPFAM" id="SSF55073">
    <property type="entry name" value="Nucleotide cyclase"/>
    <property type="match status" value="1"/>
</dbReference>
<protein>
    <recommendedName>
        <fullName evidence="1">diguanylate cyclase</fullName>
        <ecNumber evidence="1">2.7.7.65</ecNumber>
    </recommendedName>
</protein>
<dbReference type="InterPro" id="IPR050469">
    <property type="entry name" value="Diguanylate_Cyclase"/>
</dbReference>
<dbReference type="GO" id="GO:0043709">
    <property type="term" value="P:cell adhesion involved in single-species biofilm formation"/>
    <property type="evidence" value="ECO:0007669"/>
    <property type="project" value="TreeGrafter"/>
</dbReference>
<evidence type="ECO:0000256" key="3">
    <source>
        <dbReference type="PROSITE-ProRule" id="PRU00169"/>
    </source>
</evidence>
<dbReference type="Pfam" id="PF00990">
    <property type="entry name" value="GGDEF"/>
    <property type="match status" value="1"/>
</dbReference>
<evidence type="ECO:0000259" key="4">
    <source>
        <dbReference type="PROSITE" id="PS50110"/>
    </source>
</evidence>
<dbReference type="EMBL" id="FNOM01000005">
    <property type="protein sequence ID" value="SDX10991.1"/>
    <property type="molecule type" value="Genomic_DNA"/>
</dbReference>
<name>A0A1H2Z0X3_9RHOB</name>
<accession>A0A1H2Z0X3</accession>
<evidence type="ECO:0000256" key="1">
    <source>
        <dbReference type="ARBA" id="ARBA00012528"/>
    </source>
</evidence>
<dbReference type="SMART" id="SM00448">
    <property type="entry name" value="REC"/>
    <property type="match status" value="1"/>
</dbReference>
<dbReference type="PROSITE" id="PS50110">
    <property type="entry name" value="RESPONSE_REGULATORY"/>
    <property type="match status" value="1"/>
</dbReference>
<comment type="catalytic activity">
    <reaction evidence="2">
        <text>2 GTP = 3',3'-c-di-GMP + 2 diphosphate</text>
        <dbReference type="Rhea" id="RHEA:24898"/>
        <dbReference type="ChEBI" id="CHEBI:33019"/>
        <dbReference type="ChEBI" id="CHEBI:37565"/>
        <dbReference type="ChEBI" id="CHEBI:58805"/>
        <dbReference type="EC" id="2.7.7.65"/>
    </reaction>
</comment>
<dbReference type="PROSITE" id="PS50887">
    <property type="entry name" value="GGDEF"/>
    <property type="match status" value="1"/>
</dbReference>
<organism evidence="6 7">
    <name type="scientific">Roseicitreum antarcticum</name>
    <dbReference type="NCBI Taxonomy" id="564137"/>
    <lineage>
        <taxon>Bacteria</taxon>
        <taxon>Pseudomonadati</taxon>
        <taxon>Pseudomonadota</taxon>
        <taxon>Alphaproteobacteria</taxon>
        <taxon>Rhodobacterales</taxon>
        <taxon>Paracoccaceae</taxon>
        <taxon>Roseicitreum</taxon>
    </lineage>
</organism>
<evidence type="ECO:0000259" key="5">
    <source>
        <dbReference type="PROSITE" id="PS50887"/>
    </source>
</evidence>
<reference evidence="6 7" key="1">
    <citation type="submission" date="2016-10" db="EMBL/GenBank/DDBJ databases">
        <authorList>
            <person name="de Groot N.N."/>
        </authorList>
    </citation>
    <scope>NUCLEOTIDE SEQUENCE [LARGE SCALE GENOMIC DNA]</scope>
    <source>
        <strain evidence="6 7">CGMCC 1.8894</strain>
    </source>
</reference>
<dbReference type="InterPro" id="IPR000160">
    <property type="entry name" value="GGDEF_dom"/>
</dbReference>
<dbReference type="GO" id="GO:0005886">
    <property type="term" value="C:plasma membrane"/>
    <property type="evidence" value="ECO:0007669"/>
    <property type="project" value="TreeGrafter"/>
</dbReference>
<dbReference type="FunFam" id="3.30.70.270:FF:000001">
    <property type="entry name" value="Diguanylate cyclase domain protein"/>
    <property type="match status" value="1"/>
</dbReference>
<dbReference type="CDD" id="cd01949">
    <property type="entry name" value="GGDEF"/>
    <property type="match status" value="1"/>
</dbReference>
<dbReference type="Gene3D" id="3.30.70.270">
    <property type="match status" value="1"/>
</dbReference>
<dbReference type="InterPro" id="IPR011006">
    <property type="entry name" value="CheY-like_superfamily"/>
</dbReference>
<dbReference type="Proteomes" id="UP000198539">
    <property type="component" value="Unassembled WGS sequence"/>
</dbReference>
<dbReference type="AlphaFoldDB" id="A0A1H2Z0X3"/>
<dbReference type="InterPro" id="IPR043128">
    <property type="entry name" value="Rev_trsase/Diguanyl_cyclase"/>
</dbReference>
<dbReference type="Gene3D" id="3.40.50.2300">
    <property type="match status" value="1"/>
</dbReference>
<feature type="domain" description="GGDEF" evidence="5">
    <location>
        <begin position="172"/>
        <end position="308"/>
    </location>
</feature>
<evidence type="ECO:0000256" key="2">
    <source>
        <dbReference type="ARBA" id="ARBA00034247"/>
    </source>
</evidence>
<dbReference type="InterPro" id="IPR029787">
    <property type="entry name" value="Nucleotide_cyclase"/>
</dbReference>
<dbReference type="EC" id="2.7.7.65" evidence="1"/>
<dbReference type="GO" id="GO:0000160">
    <property type="term" value="P:phosphorelay signal transduction system"/>
    <property type="evidence" value="ECO:0007669"/>
    <property type="project" value="InterPro"/>
</dbReference>
<keyword evidence="7" id="KW-1185">Reference proteome</keyword>
<dbReference type="GO" id="GO:0052621">
    <property type="term" value="F:diguanylate cyclase activity"/>
    <property type="evidence" value="ECO:0007669"/>
    <property type="project" value="UniProtKB-EC"/>
</dbReference>
<dbReference type="PANTHER" id="PTHR45138">
    <property type="entry name" value="REGULATORY COMPONENTS OF SENSORY TRANSDUCTION SYSTEM"/>
    <property type="match status" value="1"/>
</dbReference>
<dbReference type="GO" id="GO:1902201">
    <property type="term" value="P:negative regulation of bacterial-type flagellum-dependent cell motility"/>
    <property type="evidence" value="ECO:0007669"/>
    <property type="project" value="TreeGrafter"/>
</dbReference>
<evidence type="ECO:0000313" key="7">
    <source>
        <dbReference type="Proteomes" id="UP000198539"/>
    </source>
</evidence>
<dbReference type="STRING" id="564137.SAMN04488238_105207"/>
<feature type="modified residue" description="4-aspartylphosphate" evidence="3">
    <location>
        <position position="62"/>
    </location>
</feature>
<dbReference type="NCBIfam" id="TIGR00254">
    <property type="entry name" value="GGDEF"/>
    <property type="match status" value="1"/>
</dbReference>
<keyword evidence="3" id="KW-0597">Phosphoprotein</keyword>
<evidence type="ECO:0000313" key="6">
    <source>
        <dbReference type="EMBL" id="SDX10991.1"/>
    </source>
</evidence>
<sequence>MKGNVVTQTLSQSVLLVDDSPDIHLLVPARLGSERLTIHHAYNAVDGLSDAKTHQPDLILLDLDMPDIDGLTLCAQLKADKDLVGIPVIFLTGILDVATKVKAFELGAIDYVTKPFDGVELKARVRSALRTKRYHDMLSTKAQIDALTGLWNRRYLDDHLGAEVSALRRRPGALSLLMVDIDHFKHINDTYGHPVGDSVIQEVAEEIKQMSRKSDIVCRYGGEEFAVILKDTDSADALIIAERLREKIFMRDFSDGRKKLRVTVSIGIASSDQLAPDMVLPGAIIEAADRTLYRAKTEGRNRICFQAHSAQGITSGLSWH</sequence>
<feature type="domain" description="Response regulatory" evidence="4">
    <location>
        <begin position="13"/>
        <end position="129"/>
    </location>
</feature>
<dbReference type="SMART" id="SM00267">
    <property type="entry name" value="GGDEF"/>
    <property type="match status" value="1"/>
</dbReference>
<proteinExistence type="predicted"/>
<dbReference type="PANTHER" id="PTHR45138:SF9">
    <property type="entry name" value="DIGUANYLATE CYCLASE DGCM-RELATED"/>
    <property type="match status" value="1"/>
</dbReference>
<gene>
    <name evidence="6" type="ORF">SAMN04488238_105207</name>
</gene>
<dbReference type="InterPro" id="IPR001789">
    <property type="entry name" value="Sig_transdc_resp-reg_receiver"/>
</dbReference>
<dbReference type="Pfam" id="PF00072">
    <property type="entry name" value="Response_reg"/>
    <property type="match status" value="1"/>
</dbReference>
<dbReference type="SUPFAM" id="SSF52172">
    <property type="entry name" value="CheY-like"/>
    <property type="match status" value="1"/>
</dbReference>